<evidence type="ECO:0000313" key="15">
    <source>
        <dbReference type="EMBL" id="OBU02021.1"/>
    </source>
</evidence>
<organism evidence="15 16">
    <name type="scientific">Morganella psychrotolerans</name>
    <dbReference type="NCBI Taxonomy" id="368603"/>
    <lineage>
        <taxon>Bacteria</taxon>
        <taxon>Pseudomonadati</taxon>
        <taxon>Pseudomonadota</taxon>
        <taxon>Gammaproteobacteria</taxon>
        <taxon>Enterobacterales</taxon>
        <taxon>Morganellaceae</taxon>
        <taxon>Morganella</taxon>
    </lineage>
</organism>
<dbReference type="PANTHER" id="PTHR43024:SF1">
    <property type="entry name" value="UDP-N-ACETYLMURAMOYL-TRIPEPTIDE--D-ALANYL-D-ALANINE LIGASE"/>
    <property type="match status" value="1"/>
</dbReference>
<dbReference type="InterPro" id="IPR035911">
    <property type="entry name" value="MurE/MurF_N"/>
</dbReference>
<dbReference type="SUPFAM" id="SSF53623">
    <property type="entry name" value="MurD-like peptide ligases, catalytic domain"/>
    <property type="match status" value="1"/>
</dbReference>
<dbReference type="SUPFAM" id="SSF63418">
    <property type="entry name" value="MurE/MurF N-terminal domain"/>
    <property type="match status" value="1"/>
</dbReference>
<dbReference type="SUPFAM" id="SSF53244">
    <property type="entry name" value="MurD-like peptide ligases, peptide-binding domain"/>
    <property type="match status" value="1"/>
</dbReference>
<protein>
    <recommendedName>
        <fullName evidence="10 11">UDP-N-acetylmuramoyl-tripeptide--D-alanyl-D-alanine ligase</fullName>
        <ecNumber evidence="10 11">6.3.2.10</ecNumber>
    </recommendedName>
    <alternativeName>
        <fullName evidence="10">D-alanyl-D-alanine-adding enzyme</fullName>
    </alternativeName>
</protein>
<comment type="function">
    <text evidence="10 11">Involved in cell wall formation. Catalyzes the final step in the synthesis of UDP-N-acetylmuramoyl-pentapeptide, the precursor of murein.</text>
</comment>
<dbReference type="EC" id="6.3.2.10" evidence="10 11"/>
<evidence type="ECO:0000256" key="1">
    <source>
        <dbReference type="ARBA" id="ARBA00022490"/>
    </source>
</evidence>
<dbReference type="NCBIfam" id="NF008041">
    <property type="entry name" value="PRK10773.1"/>
    <property type="match status" value="1"/>
</dbReference>
<dbReference type="GO" id="GO:0005737">
    <property type="term" value="C:cytoplasm"/>
    <property type="evidence" value="ECO:0007669"/>
    <property type="project" value="UniProtKB-SubCell"/>
</dbReference>
<dbReference type="InterPro" id="IPR036565">
    <property type="entry name" value="Mur-like_cat_sf"/>
</dbReference>
<comment type="catalytic activity">
    <reaction evidence="10 11">
        <text>D-alanyl-D-alanine + UDP-N-acetyl-alpha-D-muramoyl-L-alanyl-gamma-D-glutamyl-meso-2,6-diaminopimelate + ATP = UDP-N-acetyl-alpha-D-muramoyl-L-alanyl-gamma-D-glutamyl-meso-2,6-diaminopimeloyl-D-alanyl-D-alanine + ADP + phosphate + H(+)</text>
        <dbReference type="Rhea" id="RHEA:28374"/>
        <dbReference type="ChEBI" id="CHEBI:15378"/>
        <dbReference type="ChEBI" id="CHEBI:30616"/>
        <dbReference type="ChEBI" id="CHEBI:43474"/>
        <dbReference type="ChEBI" id="CHEBI:57822"/>
        <dbReference type="ChEBI" id="CHEBI:61386"/>
        <dbReference type="ChEBI" id="CHEBI:83905"/>
        <dbReference type="ChEBI" id="CHEBI:456216"/>
        <dbReference type="EC" id="6.3.2.10"/>
    </reaction>
</comment>
<evidence type="ECO:0000256" key="7">
    <source>
        <dbReference type="ARBA" id="ARBA00022984"/>
    </source>
</evidence>
<feature type="domain" description="Mur ligase central" evidence="14">
    <location>
        <begin position="110"/>
        <end position="298"/>
    </location>
</feature>
<dbReference type="GO" id="GO:0047480">
    <property type="term" value="F:UDP-N-acetylmuramoyl-tripeptide-D-alanyl-D-alanine ligase activity"/>
    <property type="evidence" value="ECO:0007669"/>
    <property type="project" value="UniProtKB-UniRule"/>
</dbReference>
<evidence type="ECO:0000256" key="11">
    <source>
        <dbReference type="RuleBase" id="RU004136"/>
    </source>
</evidence>
<comment type="similarity">
    <text evidence="10">Belongs to the MurCDEF family. MurF subfamily.</text>
</comment>
<evidence type="ECO:0000259" key="12">
    <source>
        <dbReference type="Pfam" id="PF01225"/>
    </source>
</evidence>
<evidence type="ECO:0000313" key="16">
    <source>
        <dbReference type="Proteomes" id="UP000092247"/>
    </source>
</evidence>
<dbReference type="InterPro" id="IPR013221">
    <property type="entry name" value="Mur_ligase_cen"/>
</dbReference>
<dbReference type="InterPro" id="IPR005863">
    <property type="entry name" value="UDP-N-AcMur_synth"/>
</dbReference>
<dbReference type="GO" id="GO:0009252">
    <property type="term" value="P:peptidoglycan biosynthetic process"/>
    <property type="evidence" value="ECO:0007669"/>
    <property type="project" value="UniProtKB-UniRule"/>
</dbReference>
<name>A0A1B8GYX3_9GAMM</name>
<keyword evidence="3 10" id="KW-0132">Cell division</keyword>
<dbReference type="NCBIfam" id="TIGR01143">
    <property type="entry name" value="murF"/>
    <property type="match status" value="1"/>
</dbReference>
<dbReference type="InterPro" id="IPR004101">
    <property type="entry name" value="Mur_ligase_C"/>
</dbReference>
<comment type="caution">
    <text evidence="15">The sequence shown here is derived from an EMBL/GenBank/DDBJ whole genome shotgun (WGS) entry which is preliminary data.</text>
</comment>
<proteinExistence type="inferred from homology"/>
<evidence type="ECO:0000256" key="9">
    <source>
        <dbReference type="ARBA" id="ARBA00023316"/>
    </source>
</evidence>
<dbReference type="GO" id="GO:0008766">
    <property type="term" value="F:UDP-N-acetylmuramoylalanyl-D-glutamyl-2,6-diaminopimelate-D-alanyl-D-alanine ligase activity"/>
    <property type="evidence" value="ECO:0007669"/>
    <property type="project" value="RHEA"/>
</dbReference>
<evidence type="ECO:0000259" key="14">
    <source>
        <dbReference type="Pfam" id="PF08245"/>
    </source>
</evidence>
<evidence type="ECO:0000256" key="4">
    <source>
        <dbReference type="ARBA" id="ARBA00022741"/>
    </source>
</evidence>
<evidence type="ECO:0000256" key="2">
    <source>
        <dbReference type="ARBA" id="ARBA00022598"/>
    </source>
</evidence>
<evidence type="ECO:0000256" key="6">
    <source>
        <dbReference type="ARBA" id="ARBA00022960"/>
    </source>
</evidence>
<comment type="subcellular location">
    <subcellularLocation>
        <location evidence="10 11">Cytoplasm</location>
    </subcellularLocation>
</comment>
<keyword evidence="1 10" id="KW-0963">Cytoplasm</keyword>
<dbReference type="Pfam" id="PF01225">
    <property type="entry name" value="Mur_ligase"/>
    <property type="match status" value="1"/>
</dbReference>
<keyword evidence="5 10" id="KW-0067">ATP-binding</keyword>
<dbReference type="Pfam" id="PF08245">
    <property type="entry name" value="Mur_ligase_M"/>
    <property type="match status" value="1"/>
</dbReference>
<dbReference type="GO" id="GO:0008360">
    <property type="term" value="P:regulation of cell shape"/>
    <property type="evidence" value="ECO:0007669"/>
    <property type="project" value="UniProtKB-KW"/>
</dbReference>
<evidence type="ECO:0000256" key="10">
    <source>
        <dbReference type="HAMAP-Rule" id="MF_02019"/>
    </source>
</evidence>
<dbReference type="Gene3D" id="3.40.1390.10">
    <property type="entry name" value="MurE/MurF, N-terminal domain"/>
    <property type="match status" value="1"/>
</dbReference>
<keyword evidence="7 10" id="KW-0573">Peptidoglycan synthesis</keyword>
<evidence type="ECO:0000256" key="8">
    <source>
        <dbReference type="ARBA" id="ARBA00023306"/>
    </source>
</evidence>
<dbReference type="Pfam" id="PF02875">
    <property type="entry name" value="Mur_ligase_C"/>
    <property type="match status" value="1"/>
</dbReference>
<feature type="domain" description="Mur ligase C-terminal" evidence="13">
    <location>
        <begin position="322"/>
        <end position="440"/>
    </location>
</feature>
<reference evidence="15 16" key="1">
    <citation type="submission" date="2016-06" db="EMBL/GenBank/DDBJ databases">
        <authorList>
            <person name="Kjaerup R.B."/>
            <person name="Dalgaard T.S."/>
            <person name="Juul-Madsen H.R."/>
        </authorList>
    </citation>
    <scope>NUCLEOTIDE SEQUENCE [LARGE SCALE GENOMIC DNA]</scope>
    <source>
        <strain evidence="15 16">GCSL-Mp3</strain>
    </source>
</reference>
<dbReference type="RefSeq" id="WP_067426898.1">
    <property type="nucleotide sequence ID" value="NZ_LZEX01000046.1"/>
</dbReference>
<keyword evidence="4 10" id="KW-0547">Nucleotide-binding</keyword>
<dbReference type="InterPro" id="IPR051046">
    <property type="entry name" value="MurCDEF_CellWall_CoF430Synth"/>
</dbReference>
<dbReference type="Gene3D" id="3.40.1190.10">
    <property type="entry name" value="Mur-like, catalytic domain"/>
    <property type="match status" value="1"/>
</dbReference>
<dbReference type="Proteomes" id="UP000092247">
    <property type="component" value="Unassembled WGS sequence"/>
</dbReference>
<dbReference type="PANTHER" id="PTHR43024">
    <property type="entry name" value="UDP-N-ACETYLMURAMOYL-TRIPEPTIDE--D-ALANYL-D-ALANINE LIGASE"/>
    <property type="match status" value="1"/>
</dbReference>
<sequence>MIPVSLADIAQLTGGELILSGHAASEQVESVTTDSRTIGSKALFIALAGEHFDAHDFIQDVATKGVTAVVVNRRTDVNCPQIIVDDTRIALGAIAKGNRLRSQAKVVALTGSSGKTSVKEMTAAILQHTGKTLFTAGNFNNDIGVPLTLLRLTEKHQFAVIELGANHIGEIAYTVAMTCPQTALVNNLFAAHIGEFGSADAIAQAKGEIFAGLTDEGTAIINLESNDLAHWQSHLTSRQIRWCFSVDPHPQADFYATEVVINPLTTDFTLHTPAGSTAVTLALPGRHNIANALAAAALTLSAGATLTDIRNGLAQVSAVPGRLYPIALAPGKLLVDDTYNANDGSLIAAIRVLAQLPGYRILVTGDIAELGEYAQANHRKVGQAARDAGLDAVFSVGKFSHFISDECQGHHFADKSTLIAELTPLLAQHPSISILVKGSRSSAMEEVVHALQETIPC</sequence>
<gene>
    <name evidence="10" type="primary">murF</name>
    <name evidence="15" type="ORF">AYY17_13445</name>
</gene>
<evidence type="ECO:0000256" key="3">
    <source>
        <dbReference type="ARBA" id="ARBA00022618"/>
    </source>
</evidence>
<dbReference type="STRING" id="368603.AYY16_00205"/>
<keyword evidence="6 10" id="KW-0133">Cell shape</keyword>
<accession>A0A1B8GYX3</accession>
<dbReference type="UniPathway" id="UPA00219"/>
<dbReference type="Gene3D" id="3.90.190.20">
    <property type="entry name" value="Mur ligase, C-terminal domain"/>
    <property type="match status" value="1"/>
</dbReference>
<evidence type="ECO:0000259" key="13">
    <source>
        <dbReference type="Pfam" id="PF02875"/>
    </source>
</evidence>
<keyword evidence="2 10" id="KW-0436">Ligase</keyword>
<keyword evidence="9 10" id="KW-0961">Cell wall biogenesis/degradation</keyword>
<dbReference type="EMBL" id="LZEX01000046">
    <property type="protein sequence ID" value="OBU02021.1"/>
    <property type="molecule type" value="Genomic_DNA"/>
</dbReference>
<keyword evidence="8 10" id="KW-0131">Cell cycle</keyword>
<dbReference type="GO" id="GO:0005524">
    <property type="term" value="F:ATP binding"/>
    <property type="evidence" value="ECO:0007669"/>
    <property type="project" value="UniProtKB-UniRule"/>
</dbReference>
<dbReference type="GO" id="GO:0051301">
    <property type="term" value="P:cell division"/>
    <property type="evidence" value="ECO:0007669"/>
    <property type="project" value="UniProtKB-KW"/>
</dbReference>
<dbReference type="InterPro" id="IPR000713">
    <property type="entry name" value="Mur_ligase_N"/>
</dbReference>
<dbReference type="GO" id="GO:0071555">
    <property type="term" value="P:cell wall organization"/>
    <property type="evidence" value="ECO:0007669"/>
    <property type="project" value="UniProtKB-KW"/>
</dbReference>
<evidence type="ECO:0000256" key="5">
    <source>
        <dbReference type="ARBA" id="ARBA00022840"/>
    </source>
</evidence>
<dbReference type="AlphaFoldDB" id="A0A1B8GYX3"/>
<feature type="domain" description="Mur ligase N-terminal catalytic" evidence="12">
    <location>
        <begin position="28"/>
        <end position="108"/>
    </location>
</feature>
<dbReference type="InterPro" id="IPR036615">
    <property type="entry name" value="Mur_ligase_C_dom_sf"/>
</dbReference>
<dbReference type="HAMAP" id="MF_02019">
    <property type="entry name" value="MurF"/>
    <property type="match status" value="1"/>
</dbReference>
<comment type="pathway">
    <text evidence="10 11">Cell wall biogenesis; peptidoglycan biosynthesis.</text>
</comment>
<feature type="binding site" evidence="10">
    <location>
        <begin position="111"/>
        <end position="117"/>
    </location>
    <ligand>
        <name>ATP</name>
        <dbReference type="ChEBI" id="CHEBI:30616"/>
    </ligand>
</feature>